<feature type="region of interest" description="Disordered" evidence="1">
    <location>
        <begin position="78"/>
        <end position="117"/>
    </location>
</feature>
<dbReference type="AlphaFoldDB" id="A0A813EIZ7"/>
<name>A0A813EIZ7_POLGL</name>
<evidence type="ECO:0000313" key="3">
    <source>
        <dbReference type="Proteomes" id="UP000654075"/>
    </source>
</evidence>
<reference evidence="2" key="1">
    <citation type="submission" date="2021-02" db="EMBL/GenBank/DDBJ databases">
        <authorList>
            <person name="Dougan E. K."/>
            <person name="Rhodes N."/>
            <person name="Thang M."/>
            <person name="Chan C."/>
        </authorList>
    </citation>
    <scope>NUCLEOTIDE SEQUENCE</scope>
</reference>
<gene>
    <name evidence="2" type="ORF">PGLA1383_LOCUS18876</name>
</gene>
<feature type="compositionally biased region" description="Polar residues" evidence="1">
    <location>
        <begin position="106"/>
        <end position="117"/>
    </location>
</feature>
<organism evidence="2 3">
    <name type="scientific">Polarella glacialis</name>
    <name type="common">Dinoflagellate</name>
    <dbReference type="NCBI Taxonomy" id="89957"/>
    <lineage>
        <taxon>Eukaryota</taxon>
        <taxon>Sar</taxon>
        <taxon>Alveolata</taxon>
        <taxon>Dinophyceae</taxon>
        <taxon>Suessiales</taxon>
        <taxon>Suessiaceae</taxon>
        <taxon>Polarella</taxon>
    </lineage>
</organism>
<accession>A0A813EIZ7</accession>
<comment type="caution">
    <text evidence="2">The sequence shown here is derived from an EMBL/GenBank/DDBJ whole genome shotgun (WGS) entry which is preliminary data.</text>
</comment>
<proteinExistence type="predicted"/>
<keyword evidence="3" id="KW-1185">Reference proteome</keyword>
<sequence>MTFSRNHAASKKKTVRGRKLPNKKAVWEMVLMPKFRPEITESVAKQVIIAMHQLVESAVSCSARSLFSQLRRSCLPRSAKHPSLRRYRDHTRWSRSQRCPEGPRTSPKSPCQNVLQE</sequence>
<feature type="compositionally biased region" description="Basic residues" evidence="1">
    <location>
        <begin position="8"/>
        <end position="20"/>
    </location>
</feature>
<protein>
    <submittedName>
        <fullName evidence="2">Uncharacterized protein</fullName>
    </submittedName>
</protein>
<evidence type="ECO:0000313" key="2">
    <source>
        <dbReference type="EMBL" id="CAE8600557.1"/>
    </source>
</evidence>
<feature type="region of interest" description="Disordered" evidence="1">
    <location>
        <begin position="1"/>
        <end position="20"/>
    </location>
</feature>
<dbReference type="EMBL" id="CAJNNV010012260">
    <property type="protein sequence ID" value="CAE8600557.1"/>
    <property type="molecule type" value="Genomic_DNA"/>
</dbReference>
<dbReference type="Proteomes" id="UP000654075">
    <property type="component" value="Unassembled WGS sequence"/>
</dbReference>
<feature type="compositionally biased region" description="Basic residues" evidence="1">
    <location>
        <begin position="78"/>
        <end position="95"/>
    </location>
</feature>
<evidence type="ECO:0000256" key="1">
    <source>
        <dbReference type="SAM" id="MobiDB-lite"/>
    </source>
</evidence>